<organism evidence="1 2">
    <name type="scientific">Trypanosoma rangeli</name>
    <dbReference type="NCBI Taxonomy" id="5698"/>
    <lineage>
        <taxon>Eukaryota</taxon>
        <taxon>Discoba</taxon>
        <taxon>Euglenozoa</taxon>
        <taxon>Kinetoplastea</taxon>
        <taxon>Metakinetoplastina</taxon>
        <taxon>Trypanosomatida</taxon>
        <taxon>Trypanosomatidae</taxon>
        <taxon>Trypanosoma</taxon>
        <taxon>Herpetosoma</taxon>
    </lineage>
</organism>
<evidence type="ECO:0000313" key="2">
    <source>
        <dbReference type="Proteomes" id="UP000283634"/>
    </source>
</evidence>
<proteinExistence type="predicted"/>
<keyword evidence="2" id="KW-1185">Reference proteome</keyword>
<dbReference type="RefSeq" id="XP_029241752.1">
    <property type="nucleotide sequence ID" value="XM_029378368.1"/>
</dbReference>
<evidence type="ECO:0000313" key="1">
    <source>
        <dbReference type="EMBL" id="RNF10755.1"/>
    </source>
</evidence>
<name>A0A422NZ90_TRYRA</name>
<comment type="caution">
    <text evidence="1">The sequence shown here is derived from an EMBL/GenBank/DDBJ whole genome shotgun (WGS) entry which is preliminary data.</text>
</comment>
<dbReference type="EMBL" id="MKGL01000027">
    <property type="protein sequence ID" value="RNF10755.1"/>
    <property type="molecule type" value="Genomic_DNA"/>
</dbReference>
<reference evidence="1 2" key="1">
    <citation type="journal article" date="2018" name="BMC Genomics">
        <title>Genomic comparison of Trypanosoma conorhini and Trypanosoma rangeli to Trypanosoma cruzi strains of high and low virulence.</title>
        <authorList>
            <person name="Bradwell K.R."/>
            <person name="Koparde V.N."/>
            <person name="Matveyev A.V."/>
            <person name="Serrano M.G."/>
            <person name="Alves J.M."/>
            <person name="Parikh H."/>
            <person name="Huang B."/>
            <person name="Lee V."/>
            <person name="Espinosa-Alvarez O."/>
            <person name="Ortiz P.A."/>
            <person name="Costa-Martins A.G."/>
            <person name="Teixeira M.M."/>
            <person name="Buck G.A."/>
        </authorList>
    </citation>
    <scope>NUCLEOTIDE SEQUENCE [LARGE SCALE GENOMIC DNA]</scope>
    <source>
        <strain evidence="1 2">AM80</strain>
    </source>
</reference>
<protein>
    <submittedName>
        <fullName evidence="1">Uncharacterized protein</fullName>
    </submittedName>
</protein>
<dbReference type="AlphaFoldDB" id="A0A422NZ90"/>
<gene>
    <name evidence="1" type="ORF">TraAM80_01316</name>
</gene>
<dbReference type="Proteomes" id="UP000283634">
    <property type="component" value="Unassembled WGS sequence"/>
</dbReference>
<accession>A0A422NZ90</accession>
<dbReference type="GeneID" id="40325249"/>
<sequence length="100" mass="11538">MLVRCVAYNSGYMLAPQRHGSAIDAALPRQSYEWCRLPLFRLRIPNPQAHFPKRTHTTKNSCTVEERKPWTSQKDSFWKARFVPLWTGPCDAAAALFETD</sequence>